<gene>
    <name evidence="3" type="ORF">CAP_7062</name>
</gene>
<reference evidence="3 4" key="1">
    <citation type="submission" date="2013-05" db="EMBL/GenBank/DDBJ databases">
        <title>Genome assembly of Chondromyces apiculatus DSM 436.</title>
        <authorList>
            <person name="Sharma G."/>
            <person name="Khatri I."/>
            <person name="Kaur C."/>
            <person name="Mayilraj S."/>
            <person name="Subramanian S."/>
        </authorList>
    </citation>
    <scope>NUCLEOTIDE SEQUENCE [LARGE SCALE GENOMIC DNA]</scope>
    <source>
        <strain evidence="3 4">DSM 436</strain>
    </source>
</reference>
<evidence type="ECO:0000313" key="3">
    <source>
        <dbReference type="EMBL" id="EYF02440.1"/>
    </source>
</evidence>
<keyword evidence="1" id="KW-0862">Zinc</keyword>
<dbReference type="Pfam" id="PF04434">
    <property type="entry name" value="SWIM"/>
    <property type="match status" value="1"/>
</dbReference>
<dbReference type="EMBL" id="ASRX01000060">
    <property type="protein sequence ID" value="EYF02440.1"/>
    <property type="molecule type" value="Genomic_DNA"/>
</dbReference>
<evidence type="ECO:0000256" key="1">
    <source>
        <dbReference type="PROSITE-ProRule" id="PRU00325"/>
    </source>
</evidence>
<dbReference type="OrthoDB" id="7821105at2"/>
<feature type="domain" description="SWIM-type" evidence="2">
    <location>
        <begin position="483"/>
        <end position="522"/>
    </location>
</feature>
<dbReference type="STRING" id="1192034.CAP_7062"/>
<dbReference type="RefSeq" id="WP_044247444.1">
    <property type="nucleotide sequence ID" value="NZ_ASRX01000060.1"/>
</dbReference>
<dbReference type="InterPro" id="IPR007527">
    <property type="entry name" value="Znf_SWIM"/>
</dbReference>
<accession>A0A017T0Q0</accession>
<dbReference type="GO" id="GO:0008270">
    <property type="term" value="F:zinc ion binding"/>
    <property type="evidence" value="ECO:0007669"/>
    <property type="project" value="UniProtKB-KW"/>
</dbReference>
<organism evidence="3 4">
    <name type="scientific">Chondromyces apiculatus DSM 436</name>
    <dbReference type="NCBI Taxonomy" id="1192034"/>
    <lineage>
        <taxon>Bacteria</taxon>
        <taxon>Pseudomonadati</taxon>
        <taxon>Myxococcota</taxon>
        <taxon>Polyangia</taxon>
        <taxon>Polyangiales</taxon>
        <taxon>Polyangiaceae</taxon>
        <taxon>Chondromyces</taxon>
    </lineage>
</organism>
<dbReference type="AlphaFoldDB" id="A0A017T0Q0"/>
<evidence type="ECO:0000259" key="2">
    <source>
        <dbReference type="PROSITE" id="PS50966"/>
    </source>
</evidence>
<comment type="caution">
    <text evidence="3">The sequence shown here is derived from an EMBL/GenBank/DDBJ whole genome shotgun (WGS) entry which is preliminary data.</text>
</comment>
<sequence length="634" mass="69507">MTTTPARSVQLRYAARSEVSATALASDVRVALDGGRGTVGVRGRVKDPALFRDTLMAAAAILQSDLRYKGRDRTAYLAYLMKQGKKATAAIWEAQKAFLDKALDEDTKTSGALDPVLTVHPDEVSLEVFSRDESAYARVAFASDLFEGREAAHGTTFADLSPELIAQVDRLRPYAAVDLDAGVSVAGRAPGEDRPVSVPYTWLRGFLQVQSAATLPAVTCELQPVDLYNALFTLRTRKAKTSPRGLRFELVPGRAPRMIVEPWEIVLESHGPAFKGAPRVVRTFGRQRLLTLARVLPHAKRVRVQLRGPGLPVFWVIDLGKATLTAAMTGWTESSWASAASFDALMPHSAASEVELGALATRLSALLVERGPLGLSALSEAAGVKTEAVRAAMQLECLRGRAIFDVAREVYRPRALFTEAVDEQLIRYGSPREARAHRLLGTPEAPGAGEVKITKIHEIAGEGVEIHGQVTDLEARREFPPHFTMDLEGRVSDASCTCPTFRRSGLREGPCEHMIALRLAYARKRVEEDALRQTEEGRQLIRAETRTYVRRDESGAETVYRVSLDDRVVYVQWGARSATGWSGAAATAPVESRASSVRHQRIWFDTDREARDAYFRRLEDLASEGFVDADAASA</sequence>
<evidence type="ECO:0000313" key="4">
    <source>
        <dbReference type="Proteomes" id="UP000019678"/>
    </source>
</evidence>
<protein>
    <submittedName>
        <fullName evidence="3">SWIM zinc finger domain protein</fullName>
    </submittedName>
</protein>
<keyword evidence="1" id="KW-0863">Zinc-finger</keyword>
<proteinExistence type="predicted"/>
<name>A0A017T0Q0_9BACT</name>
<keyword evidence="1" id="KW-0479">Metal-binding</keyword>
<dbReference type="PROSITE" id="PS50966">
    <property type="entry name" value="ZF_SWIM"/>
    <property type="match status" value="1"/>
</dbReference>
<keyword evidence="4" id="KW-1185">Reference proteome</keyword>
<dbReference type="Proteomes" id="UP000019678">
    <property type="component" value="Unassembled WGS sequence"/>
</dbReference>
<dbReference type="eggNOG" id="COG4715">
    <property type="taxonomic scope" value="Bacteria"/>
</dbReference>